<proteinExistence type="predicted"/>
<protein>
    <submittedName>
        <fullName evidence="2">Uncharacterized protein</fullName>
    </submittedName>
</protein>
<keyword evidence="1" id="KW-0812">Transmembrane</keyword>
<sequence length="197" mass="20750">MTIVKPASAVEPPAPSVLERRYRKLLLAYPRHYRTAYGDELLDVLLADAAGRTVPPPKEVWGLLLGGVRSRILHQATGNAWADGLHLAVTAVTAANLAALLPYAGTLPLWTLLSALALLAVQRGRLRTAFALTLVTGVKAAAIAAGRPAFDLTVLPVYPNPLGDRPLFGDSSPLVAAAGYAVALRDRDPIRAPAGRG</sequence>
<dbReference type="Proteomes" id="UP001596096">
    <property type="component" value="Unassembled WGS sequence"/>
</dbReference>
<dbReference type="EMBL" id="JBHSNW010000020">
    <property type="protein sequence ID" value="MFC5819698.1"/>
    <property type="molecule type" value="Genomic_DNA"/>
</dbReference>
<reference evidence="3" key="1">
    <citation type="journal article" date="2019" name="Int. J. Syst. Evol. Microbiol.">
        <title>The Global Catalogue of Microorganisms (GCM) 10K type strain sequencing project: providing services to taxonomists for standard genome sequencing and annotation.</title>
        <authorList>
            <consortium name="The Broad Institute Genomics Platform"/>
            <consortium name="The Broad Institute Genome Sequencing Center for Infectious Disease"/>
            <person name="Wu L."/>
            <person name="Ma J."/>
        </authorList>
    </citation>
    <scope>NUCLEOTIDE SEQUENCE [LARGE SCALE GENOMIC DNA]</scope>
    <source>
        <strain evidence="3">CGMCC 4.7106</strain>
    </source>
</reference>
<keyword evidence="1" id="KW-0472">Membrane</keyword>
<keyword evidence="1" id="KW-1133">Transmembrane helix</keyword>
<evidence type="ECO:0000313" key="2">
    <source>
        <dbReference type="EMBL" id="MFC5819698.1"/>
    </source>
</evidence>
<organism evidence="2 3">
    <name type="scientific">Nonomuraea harbinensis</name>
    <dbReference type="NCBI Taxonomy" id="1286938"/>
    <lineage>
        <taxon>Bacteria</taxon>
        <taxon>Bacillati</taxon>
        <taxon>Actinomycetota</taxon>
        <taxon>Actinomycetes</taxon>
        <taxon>Streptosporangiales</taxon>
        <taxon>Streptosporangiaceae</taxon>
        <taxon>Nonomuraea</taxon>
    </lineage>
</organism>
<feature type="transmembrane region" description="Helical" evidence="1">
    <location>
        <begin position="100"/>
        <end position="121"/>
    </location>
</feature>
<accession>A0ABW1C4F2</accession>
<evidence type="ECO:0000256" key="1">
    <source>
        <dbReference type="SAM" id="Phobius"/>
    </source>
</evidence>
<evidence type="ECO:0000313" key="3">
    <source>
        <dbReference type="Proteomes" id="UP001596096"/>
    </source>
</evidence>
<comment type="caution">
    <text evidence="2">The sequence shown here is derived from an EMBL/GenBank/DDBJ whole genome shotgun (WGS) entry which is preliminary data.</text>
</comment>
<gene>
    <name evidence="2" type="ORF">ACFPUY_31770</name>
</gene>
<keyword evidence="3" id="KW-1185">Reference proteome</keyword>
<dbReference type="RefSeq" id="WP_219546832.1">
    <property type="nucleotide sequence ID" value="NZ_JAHKRN010000028.1"/>
</dbReference>
<name>A0ABW1C4F2_9ACTN</name>